<feature type="domain" description="LIM zinc-binding" evidence="13">
    <location>
        <begin position="207"/>
        <end position="266"/>
    </location>
</feature>
<evidence type="ECO:0000259" key="13">
    <source>
        <dbReference type="PROSITE" id="PS50023"/>
    </source>
</evidence>
<protein>
    <submittedName>
        <fullName evidence="14">Leupaxin</fullName>
    </submittedName>
</protein>
<dbReference type="PANTHER" id="PTHR24216">
    <property type="entry name" value="PAXILLIN-RELATED"/>
    <property type="match status" value="1"/>
</dbReference>
<evidence type="ECO:0000256" key="5">
    <source>
        <dbReference type="ARBA" id="ARBA00022723"/>
    </source>
</evidence>
<dbReference type="AlphaFoldDB" id="A0A3Q2DPD7"/>
<dbReference type="PROSITE" id="PS00478">
    <property type="entry name" value="LIM_DOMAIN_1"/>
    <property type="match status" value="3"/>
</dbReference>
<keyword evidence="10" id="KW-0206">Cytoskeleton</keyword>
<name>A0A3Q2DPD7_CYPVA</name>
<sequence length="442" mass="48574">MKTVLDECATNDFHPCADLLLEELALNPSGSNNLQEHHGSIAAGGQVNFQTDKHTNNNNNKKQFQRNVIITLWSLQAPGAILCGLNKKESSSVGSNVYSDLPTPVAVALPPDSPTQELDSILEDLMGLAEGNHSPPPIPPPLAQKQSAKMKKEGGRLDHKEDSGLAGSDSKPCTQKQQNSKTDSIDDLLGGLSSDLEKIGVRTTAKGHCAACNKGIVGKMITALGEVWHPEHFVCVACKMELSTTGFFEREGRPYCDKDYHQLFSPRCAYCKGPIIQNILTALDQTWHPEHFFCTHCGDLFGPEGFLEKDGKPYCCKDFYHLFAPKCSGCGEPVRENYLTAANGTWHPECFVCADCLKPFTDGCFMELDGRPLCSLHFHSRQGTLCGGCGEPITGRCVSALDRRFHPEHFVCAFCLRQLNQGIFKEQKGKPYCTACFNKLFL</sequence>
<evidence type="ECO:0000256" key="7">
    <source>
        <dbReference type="ARBA" id="ARBA00022833"/>
    </source>
</evidence>
<dbReference type="Pfam" id="PF00412">
    <property type="entry name" value="LIM"/>
    <property type="match status" value="4"/>
</dbReference>
<evidence type="ECO:0000256" key="11">
    <source>
        <dbReference type="PROSITE-ProRule" id="PRU00125"/>
    </source>
</evidence>
<reference evidence="14" key="1">
    <citation type="submission" date="2025-08" db="UniProtKB">
        <authorList>
            <consortium name="Ensembl"/>
        </authorList>
    </citation>
    <scope>IDENTIFICATION</scope>
</reference>
<keyword evidence="9 11" id="KW-0440">LIM domain</keyword>
<keyword evidence="4" id="KW-0597">Phosphoprotein</keyword>
<feature type="domain" description="LIM zinc-binding" evidence="13">
    <location>
        <begin position="325"/>
        <end position="384"/>
    </location>
</feature>
<dbReference type="InterPro" id="IPR001781">
    <property type="entry name" value="Znf_LIM"/>
</dbReference>
<dbReference type="Proteomes" id="UP000265020">
    <property type="component" value="Unassembled WGS sequence"/>
</dbReference>
<keyword evidence="5 11" id="KW-0479">Metal-binding</keyword>
<dbReference type="FunFam" id="2.10.110.10:FF:000009">
    <property type="entry name" value="Paxillin isoform 1"/>
    <property type="match status" value="1"/>
</dbReference>
<dbReference type="InterPro" id="IPR047075">
    <property type="entry name" value="Paxillin_TGFB1I1_LIM_dom1"/>
</dbReference>
<evidence type="ECO:0000256" key="2">
    <source>
        <dbReference type="ARBA" id="ARBA00004246"/>
    </source>
</evidence>
<keyword evidence="6" id="KW-0677">Repeat</keyword>
<evidence type="ECO:0000256" key="4">
    <source>
        <dbReference type="ARBA" id="ARBA00022553"/>
    </source>
</evidence>
<dbReference type="FunFam" id="2.10.110.10:FF:000012">
    <property type="entry name" value="Paxillin isoform 1"/>
    <property type="match status" value="1"/>
</dbReference>
<organism evidence="14 15">
    <name type="scientific">Cyprinodon variegatus</name>
    <name type="common">Sheepshead minnow</name>
    <dbReference type="NCBI Taxonomy" id="28743"/>
    <lineage>
        <taxon>Eukaryota</taxon>
        <taxon>Metazoa</taxon>
        <taxon>Chordata</taxon>
        <taxon>Craniata</taxon>
        <taxon>Vertebrata</taxon>
        <taxon>Euteleostomi</taxon>
        <taxon>Actinopterygii</taxon>
        <taxon>Neopterygii</taxon>
        <taxon>Teleostei</taxon>
        <taxon>Neoteleostei</taxon>
        <taxon>Acanthomorphata</taxon>
        <taxon>Ovalentaria</taxon>
        <taxon>Atherinomorphae</taxon>
        <taxon>Cyprinodontiformes</taxon>
        <taxon>Cyprinodontidae</taxon>
        <taxon>Cyprinodon</taxon>
    </lineage>
</organism>
<dbReference type="CDD" id="cd09336">
    <property type="entry name" value="LIM1_Paxillin_like"/>
    <property type="match status" value="1"/>
</dbReference>
<dbReference type="GO" id="GO:0043542">
    <property type="term" value="P:endothelial cell migration"/>
    <property type="evidence" value="ECO:0007669"/>
    <property type="project" value="TreeGrafter"/>
</dbReference>
<dbReference type="GeneTree" id="ENSGT00940000160259"/>
<keyword evidence="7 11" id="KW-0862">Zinc</keyword>
<feature type="domain" description="LIM zinc-binding" evidence="13">
    <location>
        <begin position="385"/>
        <end position="442"/>
    </location>
</feature>
<dbReference type="CDD" id="cd09410">
    <property type="entry name" value="LIM3_Leupaxin"/>
    <property type="match status" value="1"/>
</dbReference>
<feature type="compositionally biased region" description="Basic and acidic residues" evidence="12">
    <location>
        <begin position="150"/>
        <end position="163"/>
    </location>
</feature>
<evidence type="ECO:0000256" key="10">
    <source>
        <dbReference type="ARBA" id="ARBA00023212"/>
    </source>
</evidence>
<evidence type="ECO:0000256" key="1">
    <source>
        <dbReference type="ARBA" id="ARBA00004245"/>
    </source>
</evidence>
<feature type="compositionally biased region" description="Polar residues" evidence="12">
    <location>
        <begin position="171"/>
        <end position="182"/>
    </location>
</feature>
<dbReference type="GO" id="GO:0005925">
    <property type="term" value="C:focal adhesion"/>
    <property type="evidence" value="ECO:0007669"/>
    <property type="project" value="UniProtKB-SubCell"/>
</dbReference>
<dbReference type="STRING" id="28743.ENSCVAP00000020659"/>
<dbReference type="PANTHER" id="PTHR24216:SF11">
    <property type="entry name" value="PAXILLIN"/>
    <property type="match status" value="1"/>
</dbReference>
<evidence type="ECO:0000256" key="8">
    <source>
        <dbReference type="ARBA" id="ARBA00022949"/>
    </source>
</evidence>
<evidence type="ECO:0000256" key="6">
    <source>
        <dbReference type="ARBA" id="ARBA00022737"/>
    </source>
</evidence>
<accession>A0A3Q2DPD7</accession>
<dbReference type="FunFam" id="2.10.110.10:FF:000008">
    <property type="entry name" value="Paxillin isoform 1"/>
    <property type="match status" value="1"/>
</dbReference>
<dbReference type="Gene3D" id="2.10.110.10">
    <property type="entry name" value="Cysteine Rich Protein"/>
    <property type="match status" value="4"/>
</dbReference>
<evidence type="ECO:0000256" key="12">
    <source>
        <dbReference type="SAM" id="MobiDB-lite"/>
    </source>
</evidence>
<dbReference type="SMART" id="SM00132">
    <property type="entry name" value="LIM"/>
    <property type="match status" value="4"/>
</dbReference>
<keyword evidence="8" id="KW-0965">Cell junction</keyword>
<dbReference type="GO" id="GO:0005856">
    <property type="term" value="C:cytoskeleton"/>
    <property type="evidence" value="ECO:0007669"/>
    <property type="project" value="UniProtKB-SubCell"/>
</dbReference>
<evidence type="ECO:0000256" key="9">
    <source>
        <dbReference type="ARBA" id="ARBA00023038"/>
    </source>
</evidence>
<dbReference type="GO" id="GO:0034446">
    <property type="term" value="P:substrate adhesion-dependent cell spreading"/>
    <property type="evidence" value="ECO:0007669"/>
    <property type="project" value="TreeGrafter"/>
</dbReference>
<evidence type="ECO:0000256" key="3">
    <source>
        <dbReference type="ARBA" id="ARBA00022490"/>
    </source>
</evidence>
<keyword evidence="15" id="KW-1185">Reference proteome</keyword>
<reference evidence="14" key="2">
    <citation type="submission" date="2025-09" db="UniProtKB">
        <authorList>
            <consortium name="Ensembl"/>
        </authorList>
    </citation>
    <scope>IDENTIFICATION</scope>
</reference>
<keyword evidence="3" id="KW-0963">Cytoplasm</keyword>
<evidence type="ECO:0000313" key="14">
    <source>
        <dbReference type="Ensembl" id="ENSCVAP00000020659.1"/>
    </source>
</evidence>
<dbReference type="SUPFAM" id="SSF57716">
    <property type="entry name" value="Glucocorticoid receptor-like (DNA-binding domain)"/>
    <property type="match status" value="5"/>
</dbReference>
<dbReference type="PROSITE" id="PS50023">
    <property type="entry name" value="LIM_DOMAIN_2"/>
    <property type="match status" value="3"/>
</dbReference>
<comment type="subcellular location">
    <subcellularLocation>
        <location evidence="2">Cell junction</location>
        <location evidence="2">Focal adhesion</location>
    </subcellularLocation>
    <subcellularLocation>
        <location evidence="1">Cytoplasm</location>
        <location evidence="1">Cytoskeleton</location>
    </subcellularLocation>
</comment>
<proteinExistence type="predicted"/>
<dbReference type="GO" id="GO:0007179">
    <property type="term" value="P:transforming growth factor beta receptor signaling pathway"/>
    <property type="evidence" value="ECO:0007669"/>
    <property type="project" value="TreeGrafter"/>
</dbReference>
<evidence type="ECO:0000313" key="15">
    <source>
        <dbReference type="Proteomes" id="UP000265020"/>
    </source>
</evidence>
<dbReference type="GO" id="GO:0046872">
    <property type="term" value="F:metal ion binding"/>
    <property type="evidence" value="ECO:0007669"/>
    <property type="project" value="UniProtKB-KW"/>
</dbReference>
<feature type="region of interest" description="Disordered" evidence="12">
    <location>
        <begin position="128"/>
        <end position="187"/>
    </location>
</feature>
<dbReference type="CDD" id="cd09412">
    <property type="entry name" value="LIM4_Leupaxin"/>
    <property type="match status" value="1"/>
</dbReference>
<dbReference type="FunFam" id="2.10.110.10:FF:000018">
    <property type="entry name" value="Paxillin isoform 1"/>
    <property type="match status" value="1"/>
</dbReference>
<dbReference type="Ensembl" id="ENSCVAT00000013788.1">
    <property type="protein sequence ID" value="ENSCVAP00000020659.1"/>
    <property type="gene ID" value="ENSCVAG00000002169.1"/>
</dbReference>